<sequence length="83" mass="9405">MKVIVRLGVILFRCGVVLVGISILTFLLSYTVDFFAINIWYNTIFLISSIVIGMTGVLAILIGVIRDRIKDKKEEDQHDVSKY</sequence>
<feature type="transmembrane region" description="Helical" evidence="1">
    <location>
        <begin position="7"/>
        <end position="27"/>
    </location>
</feature>
<keyword evidence="3" id="KW-1185">Reference proteome</keyword>
<gene>
    <name evidence="2" type="ORF">J2Z82_003180</name>
</gene>
<evidence type="ECO:0000256" key="1">
    <source>
        <dbReference type="SAM" id="Phobius"/>
    </source>
</evidence>
<keyword evidence="1" id="KW-0472">Membrane</keyword>
<reference evidence="2 3" key="1">
    <citation type="submission" date="2021-03" db="EMBL/GenBank/DDBJ databases">
        <title>Genomic Encyclopedia of Type Strains, Phase IV (KMG-IV): sequencing the most valuable type-strain genomes for metagenomic binning, comparative biology and taxonomic classification.</title>
        <authorList>
            <person name="Goeker M."/>
        </authorList>
    </citation>
    <scope>NUCLEOTIDE SEQUENCE [LARGE SCALE GENOMIC DNA]</scope>
    <source>
        <strain evidence="2 3">DSM 21085</strain>
    </source>
</reference>
<organism evidence="2 3">
    <name type="scientific">Virgibacillus litoralis</name>
    <dbReference type="NCBI Taxonomy" id="578221"/>
    <lineage>
        <taxon>Bacteria</taxon>
        <taxon>Bacillati</taxon>
        <taxon>Bacillota</taxon>
        <taxon>Bacilli</taxon>
        <taxon>Bacillales</taxon>
        <taxon>Bacillaceae</taxon>
        <taxon>Virgibacillus</taxon>
    </lineage>
</organism>
<evidence type="ECO:0000313" key="3">
    <source>
        <dbReference type="Proteomes" id="UP001519328"/>
    </source>
</evidence>
<accession>A0ABS4HH53</accession>
<dbReference type="Proteomes" id="UP001519328">
    <property type="component" value="Unassembled WGS sequence"/>
</dbReference>
<dbReference type="EMBL" id="JAGGKK010000019">
    <property type="protein sequence ID" value="MBP1950223.1"/>
    <property type="molecule type" value="Genomic_DNA"/>
</dbReference>
<keyword evidence="1" id="KW-1133">Transmembrane helix</keyword>
<comment type="caution">
    <text evidence="2">The sequence shown here is derived from an EMBL/GenBank/DDBJ whole genome shotgun (WGS) entry which is preliminary data.</text>
</comment>
<feature type="transmembrane region" description="Helical" evidence="1">
    <location>
        <begin position="39"/>
        <end position="65"/>
    </location>
</feature>
<keyword evidence="1" id="KW-0812">Transmembrane</keyword>
<proteinExistence type="predicted"/>
<dbReference type="RefSeq" id="WP_209481665.1">
    <property type="nucleotide sequence ID" value="NZ_JAGGKK010000019.1"/>
</dbReference>
<protein>
    <submittedName>
        <fullName evidence="2">Uncharacterized membrane protein YcjF (UPF0283 family)</fullName>
    </submittedName>
</protein>
<evidence type="ECO:0000313" key="2">
    <source>
        <dbReference type="EMBL" id="MBP1950223.1"/>
    </source>
</evidence>
<name>A0ABS4HH53_9BACI</name>